<organism evidence="1 2">
    <name type="scientific">Polaribacter dokdonensis DSW-5</name>
    <dbReference type="NCBI Taxonomy" id="1300348"/>
    <lineage>
        <taxon>Bacteria</taxon>
        <taxon>Pseudomonadati</taxon>
        <taxon>Bacteroidota</taxon>
        <taxon>Flavobacteriia</taxon>
        <taxon>Flavobacteriales</taxon>
        <taxon>Flavobacteriaceae</taxon>
    </lineage>
</organism>
<dbReference type="Proteomes" id="UP000037716">
    <property type="component" value="Unassembled WGS sequence"/>
</dbReference>
<dbReference type="EMBL" id="LGBR01000001">
    <property type="protein sequence ID" value="KOY52211.1"/>
    <property type="molecule type" value="Genomic_DNA"/>
</dbReference>
<evidence type="ECO:0000313" key="1">
    <source>
        <dbReference type="EMBL" id="KOY52211.1"/>
    </source>
</evidence>
<sequence length="228" mass="26788">MVVIGILLAIQFSNWNEKRNEVQKEIWYLDNIANDMFYQKETLLDLKNSFEKTLLLSQTILKDYYKNNSFENVDSLSFKLNQLMSTYKYPNIDNTYEELISSGKVSLIENYDLLTDIIDFYLNTDEVDFMFSTNEEQVFYEEVYSVLIKYSEVDISKFIESNDINKSDIEIQNYILSELKKPRVKLELTNAIKNKIIIVSDYLITVDESIADVDRMISAIDTEINTLQ</sequence>
<gene>
    <name evidence="1" type="ORF">I602_1771</name>
</gene>
<comment type="caution">
    <text evidence="1">The sequence shown here is derived from an EMBL/GenBank/DDBJ whole genome shotgun (WGS) entry which is preliminary data.</text>
</comment>
<accession>A0A0M9CGK6</accession>
<dbReference type="Pfam" id="PF19578">
    <property type="entry name" value="DUF6090"/>
    <property type="match status" value="1"/>
</dbReference>
<reference evidence="1 2" key="1">
    <citation type="submission" date="2015-07" db="EMBL/GenBank/DDBJ databases">
        <title>Genome of Polaribacter dokdonenesis DSW-5, isolated from seawater off Dokdo in Korea.</title>
        <authorList>
            <person name="Yoon K."/>
            <person name="Song J.Y."/>
            <person name="Kim J.F."/>
        </authorList>
    </citation>
    <scope>NUCLEOTIDE SEQUENCE [LARGE SCALE GENOMIC DNA]</scope>
    <source>
        <strain evidence="1 2">DSW-5</strain>
    </source>
</reference>
<protein>
    <submittedName>
        <fullName evidence="1">Uncharacterized protein</fullName>
    </submittedName>
</protein>
<proteinExistence type="predicted"/>
<dbReference type="PATRIC" id="fig|1300348.6.peg.1770"/>
<dbReference type="STRING" id="1300348.I602_1771"/>
<dbReference type="InterPro" id="IPR045749">
    <property type="entry name" value="DUF6090"/>
</dbReference>
<evidence type="ECO:0000313" key="2">
    <source>
        <dbReference type="Proteomes" id="UP000037716"/>
    </source>
</evidence>
<dbReference type="AlphaFoldDB" id="A0A0M9CGK6"/>
<name>A0A0M9CGK6_9FLAO</name>